<keyword evidence="4" id="KW-0813">Transport</keyword>
<dbReference type="Proteomes" id="UP000440004">
    <property type="component" value="Unassembled WGS sequence"/>
</dbReference>
<dbReference type="NCBIfam" id="TIGR02473">
    <property type="entry name" value="flagell_FliJ"/>
    <property type="match status" value="1"/>
</dbReference>
<accession>A0A6A7K5Z0</accession>
<dbReference type="GO" id="GO:0006935">
    <property type="term" value="P:chemotaxis"/>
    <property type="evidence" value="ECO:0007669"/>
    <property type="project" value="UniProtKB-KW"/>
</dbReference>
<evidence type="ECO:0000256" key="3">
    <source>
        <dbReference type="ARBA" id="ARBA00020392"/>
    </source>
</evidence>
<name>A0A6A7K5Z0_9FIRM</name>
<gene>
    <name evidence="11" type="primary">fliJ</name>
    <name evidence="11" type="ORF">GC105_03190</name>
</gene>
<keyword evidence="10" id="KW-1006">Bacterial flagellum protein export</keyword>
<evidence type="ECO:0000313" key="12">
    <source>
        <dbReference type="Proteomes" id="UP000440004"/>
    </source>
</evidence>
<keyword evidence="11" id="KW-0966">Cell projection</keyword>
<evidence type="ECO:0000256" key="8">
    <source>
        <dbReference type="ARBA" id="ARBA00022927"/>
    </source>
</evidence>
<dbReference type="Gene3D" id="1.10.287.1700">
    <property type="match status" value="1"/>
</dbReference>
<comment type="similarity">
    <text evidence="2">Belongs to the FliJ family.</text>
</comment>
<proteinExistence type="inferred from homology"/>
<evidence type="ECO:0000256" key="4">
    <source>
        <dbReference type="ARBA" id="ARBA00022448"/>
    </source>
</evidence>
<dbReference type="EMBL" id="WHNX01000004">
    <property type="protein sequence ID" value="MPW24795.1"/>
    <property type="molecule type" value="Genomic_DNA"/>
</dbReference>
<dbReference type="Pfam" id="PF02050">
    <property type="entry name" value="FliJ"/>
    <property type="match status" value="1"/>
</dbReference>
<keyword evidence="9" id="KW-0472">Membrane</keyword>
<evidence type="ECO:0000256" key="10">
    <source>
        <dbReference type="ARBA" id="ARBA00023225"/>
    </source>
</evidence>
<organism evidence="11 12">
    <name type="scientific">Alkalibaculum sporogenes</name>
    <dbReference type="NCBI Taxonomy" id="2655001"/>
    <lineage>
        <taxon>Bacteria</taxon>
        <taxon>Bacillati</taxon>
        <taxon>Bacillota</taxon>
        <taxon>Clostridia</taxon>
        <taxon>Eubacteriales</taxon>
        <taxon>Eubacteriaceae</taxon>
        <taxon>Alkalibaculum</taxon>
    </lineage>
</organism>
<dbReference type="InterPro" id="IPR053716">
    <property type="entry name" value="Flag_assembly_chemotaxis_eff"/>
</dbReference>
<evidence type="ECO:0000256" key="1">
    <source>
        <dbReference type="ARBA" id="ARBA00004413"/>
    </source>
</evidence>
<evidence type="ECO:0000256" key="7">
    <source>
        <dbReference type="ARBA" id="ARBA00022795"/>
    </source>
</evidence>
<dbReference type="GO" id="GO:0071973">
    <property type="term" value="P:bacterial-type flagellum-dependent cell motility"/>
    <property type="evidence" value="ECO:0007669"/>
    <property type="project" value="InterPro"/>
</dbReference>
<reference evidence="11 12" key="1">
    <citation type="submission" date="2019-10" db="EMBL/GenBank/DDBJ databases">
        <title>Alkalibaculum tamaniensis sp.nov., a new alkaliphilic acetogen, isolated on methoxylated aromatics from a mud volcano.</title>
        <authorList>
            <person name="Khomyakova M.A."/>
            <person name="Merkel A.Y."/>
            <person name="Bonch-Osmolovskaya E.A."/>
            <person name="Slobodkin A.I."/>
        </authorList>
    </citation>
    <scope>NUCLEOTIDE SEQUENCE [LARGE SCALE GENOMIC DNA]</scope>
    <source>
        <strain evidence="11 12">M08DMB</strain>
    </source>
</reference>
<keyword evidence="7" id="KW-1005">Bacterial flagellum biogenesis</keyword>
<evidence type="ECO:0000256" key="2">
    <source>
        <dbReference type="ARBA" id="ARBA00010004"/>
    </source>
</evidence>
<keyword evidence="12" id="KW-1185">Reference proteome</keyword>
<keyword evidence="6" id="KW-0145">Chemotaxis</keyword>
<protein>
    <recommendedName>
        <fullName evidence="3">Flagellar FliJ protein</fullName>
    </recommendedName>
</protein>
<dbReference type="GO" id="GO:0009288">
    <property type="term" value="C:bacterial-type flagellum"/>
    <property type="evidence" value="ECO:0007669"/>
    <property type="project" value="InterPro"/>
</dbReference>
<comment type="subcellular location">
    <subcellularLocation>
        <location evidence="1">Cell membrane</location>
        <topology evidence="1">Peripheral membrane protein</topology>
        <orientation evidence="1">Cytoplasmic side</orientation>
    </subcellularLocation>
</comment>
<comment type="caution">
    <text evidence="11">The sequence shown here is derived from an EMBL/GenBank/DDBJ whole genome shotgun (WGS) entry which is preliminary data.</text>
</comment>
<dbReference type="GO" id="GO:0015031">
    <property type="term" value="P:protein transport"/>
    <property type="evidence" value="ECO:0007669"/>
    <property type="project" value="UniProtKB-KW"/>
</dbReference>
<dbReference type="RefSeq" id="WP_152801623.1">
    <property type="nucleotide sequence ID" value="NZ_WHNX01000004.1"/>
</dbReference>
<keyword evidence="11" id="KW-0969">Cilium</keyword>
<keyword evidence="11" id="KW-0282">Flagellum</keyword>
<dbReference type="InterPro" id="IPR012823">
    <property type="entry name" value="Flagell_FliJ"/>
</dbReference>
<evidence type="ECO:0000256" key="5">
    <source>
        <dbReference type="ARBA" id="ARBA00022475"/>
    </source>
</evidence>
<keyword evidence="5" id="KW-1003">Cell membrane</keyword>
<evidence type="ECO:0000256" key="9">
    <source>
        <dbReference type="ARBA" id="ARBA00023136"/>
    </source>
</evidence>
<evidence type="ECO:0000256" key="6">
    <source>
        <dbReference type="ARBA" id="ARBA00022500"/>
    </source>
</evidence>
<dbReference type="AlphaFoldDB" id="A0A6A7K5Z0"/>
<dbReference type="GO" id="GO:0044781">
    <property type="term" value="P:bacterial-type flagellum organization"/>
    <property type="evidence" value="ECO:0007669"/>
    <property type="project" value="UniProtKB-KW"/>
</dbReference>
<sequence>MKAYSFPMEKVLEWRTHSEKSTMEKFAVLQNELQHHKLVLLELTNRYESTKERSLKYKTIQELLQQQLYKQKLEEKISLQNKAINSTSANLEKVRVELIAAQKDRKIMEKLKEKDFSTYNDEVKDEEQRELDEIAVLKFKKKTF</sequence>
<dbReference type="GO" id="GO:0005886">
    <property type="term" value="C:plasma membrane"/>
    <property type="evidence" value="ECO:0007669"/>
    <property type="project" value="UniProtKB-SubCell"/>
</dbReference>
<evidence type="ECO:0000313" key="11">
    <source>
        <dbReference type="EMBL" id="MPW24795.1"/>
    </source>
</evidence>
<keyword evidence="8" id="KW-0653">Protein transport</keyword>